<dbReference type="PROSITE" id="PS51257">
    <property type="entry name" value="PROKAR_LIPOPROTEIN"/>
    <property type="match status" value="1"/>
</dbReference>
<reference evidence="1 2" key="1">
    <citation type="submission" date="2019-12" db="EMBL/GenBank/DDBJ databases">
        <title>The draft genomic sequence of strain Chitinophaga oryziterrae JCM 16595.</title>
        <authorList>
            <person name="Zhang X."/>
        </authorList>
    </citation>
    <scope>NUCLEOTIDE SEQUENCE [LARGE SCALE GENOMIC DNA]</scope>
    <source>
        <strain evidence="1 2">JCM 16595</strain>
    </source>
</reference>
<dbReference type="Proteomes" id="UP000468388">
    <property type="component" value="Unassembled WGS sequence"/>
</dbReference>
<name>A0A6N8JAQ3_9BACT</name>
<accession>A0A6N8JAQ3</accession>
<evidence type="ECO:0000313" key="1">
    <source>
        <dbReference type="EMBL" id="MVT42044.1"/>
    </source>
</evidence>
<organism evidence="1 2">
    <name type="scientific">Chitinophaga oryziterrae</name>
    <dbReference type="NCBI Taxonomy" id="1031224"/>
    <lineage>
        <taxon>Bacteria</taxon>
        <taxon>Pseudomonadati</taxon>
        <taxon>Bacteroidota</taxon>
        <taxon>Chitinophagia</taxon>
        <taxon>Chitinophagales</taxon>
        <taxon>Chitinophagaceae</taxon>
        <taxon>Chitinophaga</taxon>
    </lineage>
</organism>
<proteinExistence type="predicted"/>
<dbReference type="RefSeq" id="WP_157300678.1">
    <property type="nucleotide sequence ID" value="NZ_BAAAZB010000005.1"/>
</dbReference>
<comment type="caution">
    <text evidence="1">The sequence shown here is derived from an EMBL/GenBank/DDBJ whole genome shotgun (WGS) entry which is preliminary data.</text>
</comment>
<keyword evidence="2" id="KW-1185">Reference proteome</keyword>
<dbReference type="AlphaFoldDB" id="A0A6N8JAQ3"/>
<gene>
    <name evidence="1" type="ORF">GO495_15740</name>
</gene>
<dbReference type="OrthoDB" id="627345at2"/>
<protein>
    <submittedName>
        <fullName evidence="1">Uncharacterized protein</fullName>
    </submittedName>
</protein>
<evidence type="ECO:0000313" key="2">
    <source>
        <dbReference type="Proteomes" id="UP000468388"/>
    </source>
</evidence>
<sequence>MKKIILFGALAGVVGFYACKKDDKTVTVTNTVHDTTVVNIFASGKVNADVLTAGLKVAYATPVADSVLPAASTNASAPVLDTTYNRVYNVVKSRYLTIYPPNVAGYVAGYYVQIVGAKSYFKVDYTQANGLRKAARQARLASVSKAAGDARISTKNLSGTRGTGDGYIDSTIVFKLPASINGDTFYVKYAAYDTLNRVSRSITSMVIILPEGSDALTDSLTGTWRYNAYKEYSNGQFTSDWQIDTGNVSSYQYYNCNKGMLIAADVETMYYLPYNTYSFTWQYTLGKYNMTQQRRYLYKYLDLNNSSCSNYIYLVNYDYNGLNTGGFSYDRSSKKLTLVYDDNGTASNVNLSYDTYYLSEINDSTLILSGTGESGDDNYKELYKFIKQ</sequence>
<dbReference type="EMBL" id="WRXO01000004">
    <property type="protein sequence ID" value="MVT42044.1"/>
    <property type="molecule type" value="Genomic_DNA"/>
</dbReference>